<feature type="transmembrane region" description="Helical" evidence="1">
    <location>
        <begin position="38"/>
        <end position="56"/>
    </location>
</feature>
<keyword evidence="1" id="KW-0472">Membrane</keyword>
<gene>
    <name evidence="3" type="ORF">LCGC14_2740090</name>
</gene>
<dbReference type="Pfam" id="PF13386">
    <property type="entry name" value="DsbD_2"/>
    <property type="match status" value="1"/>
</dbReference>
<evidence type="ECO:0000313" key="3">
    <source>
        <dbReference type="EMBL" id="KKK88744.1"/>
    </source>
</evidence>
<sequence length="191" mass="21077">ILSGLGHVLSSVLLGAVGIGIGVGLNKLEFLESVRGDLAAWLFILFGFGYMIWGIWRITGNRLHKHQHRHFDGTLHVHEHAHTGDHPHQPGHDHKHRNNITPWILFTIFFLGPCEPLIPILMYPAAQASTWGIIQVSLVFGVVTILTMLALVLLASFGLNFVKLGRLEKYTHIIAGATIMLSGIGILFLGF</sequence>
<feature type="transmembrane region" description="Helical" evidence="1">
    <location>
        <begin position="132"/>
        <end position="158"/>
    </location>
</feature>
<dbReference type="AlphaFoldDB" id="A0A0F9BDN3"/>
<feature type="domain" description="Urease accessory protein UreH-like transmembrane" evidence="2">
    <location>
        <begin position="5"/>
        <end position="183"/>
    </location>
</feature>
<proteinExistence type="predicted"/>
<evidence type="ECO:0000256" key="1">
    <source>
        <dbReference type="SAM" id="Phobius"/>
    </source>
</evidence>
<feature type="transmembrane region" description="Helical" evidence="1">
    <location>
        <begin position="7"/>
        <end position="26"/>
    </location>
</feature>
<feature type="transmembrane region" description="Helical" evidence="1">
    <location>
        <begin position="170"/>
        <end position="190"/>
    </location>
</feature>
<protein>
    <recommendedName>
        <fullName evidence="2">Urease accessory protein UreH-like transmembrane domain-containing protein</fullName>
    </recommendedName>
</protein>
<evidence type="ECO:0000259" key="2">
    <source>
        <dbReference type="Pfam" id="PF13386"/>
    </source>
</evidence>
<name>A0A0F9BDN3_9ZZZZ</name>
<dbReference type="InterPro" id="IPR039447">
    <property type="entry name" value="UreH-like_TM_dom"/>
</dbReference>
<feature type="transmembrane region" description="Helical" evidence="1">
    <location>
        <begin position="103"/>
        <end position="126"/>
    </location>
</feature>
<feature type="non-terminal residue" evidence="3">
    <location>
        <position position="1"/>
    </location>
</feature>
<accession>A0A0F9BDN3</accession>
<keyword evidence="1" id="KW-0812">Transmembrane</keyword>
<dbReference type="EMBL" id="LAZR01049820">
    <property type="protein sequence ID" value="KKK88744.1"/>
    <property type="molecule type" value="Genomic_DNA"/>
</dbReference>
<keyword evidence="1" id="KW-1133">Transmembrane helix</keyword>
<reference evidence="3" key="1">
    <citation type="journal article" date="2015" name="Nature">
        <title>Complex archaea that bridge the gap between prokaryotes and eukaryotes.</title>
        <authorList>
            <person name="Spang A."/>
            <person name="Saw J.H."/>
            <person name="Jorgensen S.L."/>
            <person name="Zaremba-Niedzwiedzka K."/>
            <person name="Martijn J."/>
            <person name="Lind A.E."/>
            <person name="van Eijk R."/>
            <person name="Schleper C."/>
            <person name="Guy L."/>
            <person name="Ettema T.J."/>
        </authorList>
    </citation>
    <scope>NUCLEOTIDE SEQUENCE</scope>
</reference>
<organism evidence="3">
    <name type="scientific">marine sediment metagenome</name>
    <dbReference type="NCBI Taxonomy" id="412755"/>
    <lineage>
        <taxon>unclassified sequences</taxon>
        <taxon>metagenomes</taxon>
        <taxon>ecological metagenomes</taxon>
    </lineage>
</organism>
<comment type="caution">
    <text evidence="3">The sequence shown here is derived from an EMBL/GenBank/DDBJ whole genome shotgun (WGS) entry which is preliminary data.</text>
</comment>